<evidence type="ECO:0000256" key="3">
    <source>
        <dbReference type="ARBA" id="ARBA00022741"/>
    </source>
</evidence>
<dbReference type="InterPro" id="IPR014001">
    <property type="entry name" value="Helicase_ATP-bd"/>
</dbReference>
<comment type="subcellular location">
    <subcellularLocation>
        <location evidence="1">Nucleus</location>
    </subcellularLocation>
</comment>
<reference evidence="11 12" key="2">
    <citation type="journal article" date="2014" name="BMC Genomics">
        <title>An improved genome of the model marine alga Ostreococcus tauri unfolds by assessing Illumina de novo assemblies.</title>
        <authorList>
            <person name="Blanc-Mathieu R."/>
            <person name="Verhelst B."/>
            <person name="Derelle E."/>
            <person name="Rombauts S."/>
            <person name="Bouget F.Y."/>
            <person name="Carre I."/>
            <person name="Chateau A."/>
            <person name="Eyre-Walker A."/>
            <person name="Grimsley N."/>
            <person name="Moreau H."/>
            <person name="Piegu B."/>
            <person name="Rivals E."/>
            <person name="Schackwitz W."/>
            <person name="Van de Peer Y."/>
            <person name="Piganeau G."/>
        </authorList>
    </citation>
    <scope>NUCLEOTIDE SEQUENCE [LARGE SCALE GENOMIC DNA]</scope>
    <source>
        <strain evidence="12">OTTH 0595 / CCAP 157/2 / RCC745</strain>
    </source>
</reference>
<dbReference type="KEGG" id="ota:OT_ostta07g03210"/>
<dbReference type="GO" id="GO:0000400">
    <property type="term" value="F:four-way junction DNA binding"/>
    <property type="evidence" value="ECO:0007669"/>
    <property type="project" value="TreeGrafter"/>
</dbReference>
<dbReference type="RefSeq" id="XP_003080413.2">
    <property type="nucleotide sequence ID" value="XM_003080365.2"/>
</dbReference>
<dbReference type="CDD" id="cd18033">
    <property type="entry name" value="DEXDc_FANCM"/>
    <property type="match status" value="1"/>
</dbReference>
<dbReference type="EMBL" id="CAID01000007">
    <property type="protein sequence ID" value="CEF98784.1"/>
    <property type="molecule type" value="Genomic_DNA"/>
</dbReference>
<feature type="region of interest" description="Disordered" evidence="8">
    <location>
        <begin position="1124"/>
        <end position="1183"/>
    </location>
</feature>
<dbReference type="GO" id="GO:0005634">
    <property type="term" value="C:nucleus"/>
    <property type="evidence" value="ECO:0007669"/>
    <property type="project" value="UniProtKB-SubCell"/>
</dbReference>
<evidence type="ECO:0000256" key="2">
    <source>
        <dbReference type="ARBA" id="ARBA00009889"/>
    </source>
</evidence>
<feature type="region of interest" description="Disordered" evidence="8">
    <location>
        <begin position="1026"/>
        <end position="1080"/>
    </location>
</feature>
<dbReference type="GO" id="GO:0016787">
    <property type="term" value="F:hydrolase activity"/>
    <property type="evidence" value="ECO:0007669"/>
    <property type="project" value="UniProtKB-KW"/>
</dbReference>
<feature type="region of interest" description="Disordered" evidence="8">
    <location>
        <begin position="901"/>
        <end position="929"/>
    </location>
</feature>
<dbReference type="SMART" id="SM00490">
    <property type="entry name" value="HELICc"/>
    <property type="match status" value="1"/>
</dbReference>
<proteinExistence type="inferred from homology"/>
<dbReference type="GO" id="GO:0036297">
    <property type="term" value="P:interstrand cross-link repair"/>
    <property type="evidence" value="ECO:0007669"/>
    <property type="project" value="TreeGrafter"/>
</dbReference>
<dbReference type="PANTHER" id="PTHR14025">
    <property type="entry name" value="FANCONI ANEMIA GROUP M FANCM FAMILY MEMBER"/>
    <property type="match status" value="1"/>
</dbReference>
<dbReference type="PANTHER" id="PTHR14025:SF20">
    <property type="entry name" value="FANCONI ANEMIA GROUP M PROTEIN"/>
    <property type="match status" value="1"/>
</dbReference>
<accession>A0A090M9F5</accession>
<keyword evidence="3" id="KW-0547">Nucleotide-binding</keyword>
<feature type="region of interest" description="Disordered" evidence="8">
    <location>
        <begin position="1196"/>
        <end position="1218"/>
    </location>
</feature>
<comment type="caution">
    <text evidence="11">The sequence shown here is derived from an EMBL/GenBank/DDBJ whole genome shotgun (WGS) entry which is preliminary data.</text>
</comment>
<evidence type="ECO:0000313" key="12">
    <source>
        <dbReference type="Proteomes" id="UP000009170"/>
    </source>
</evidence>
<evidence type="ECO:0000259" key="9">
    <source>
        <dbReference type="PROSITE" id="PS51192"/>
    </source>
</evidence>
<feature type="domain" description="Helicase ATP-binding" evidence="9">
    <location>
        <begin position="233"/>
        <end position="404"/>
    </location>
</feature>
<keyword evidence="7" id="KW-0539">Nucleus</keyword>
<keyword evidence="12" id="KW-1185">Reference proteome</keyword>
<evidence type="ECO:0000256" key="5">
    <source>
        <dbReference type="ARBA" id="ARBA00022806"/>
    </source>
</evidence>
<feature type="compositionally biased region" description="Basic and acidic residues" evidence="8">
    <location>
        <begin position="652"/>
        <end position="665"/>
    </location>
</feature>
<feature type="region of interest" description="Disordered" evidence="8">
    <location>
        <begin position="639"/>
        <end position="665"/>
    </location>
</feature>
<evidence type="ECO:0000256" key="8">
    <source>
        <dbReference type="SAM" id="MobiDB-lite"/>
    </source>
</evidence>
<dbReference type="Gene3D" id="3.40.50.300">
    <property type="entry name" value="P-loop containing nucleotide triphosphate hydrolases"/>
    <property type="match status" value="2"/>
</dbReference>
<feature type="region of interest" description="Disordered" evidence="8">
    <location>
        <begin position="121"/>
        <end position="162"/>
    </location>
</feature>
<dbReference type="SUPFAM" id="SSF52540">
    <property type="entry name" value="P-loop containing nucleoside triphosphate hydrolases"/>
    <property type="match status" value="1"/>
</dbReference>
<feature type="compositionally biased region" description="Polar residues" evidence="8">
    <location>
        <begin position="1062"/>
        <end position="1078"/>
    </location>
</feature>
<dbReference type="InterPro" id="IPR044749">
    <property type="entry name" value="FANCM_DEXDc"/>
</dbReference>
<evidence type="ECO:0000313" key="11">
    <source>
        <dbReference type="EMBL" id="CEF98784.1"/>
    </source>
</evidence>
<dbReference type="GO" id="GO:0009378">
    <property type="term" value="F:four-way junction helicase activity"/>
    <property type="evidence" value="ECO:0007669"/>
    <property type="project" value="TreeGrafter"/>
</dbReference>
<dbReference type="GO" id="GO:0045003">
    <property type="term" value="P:double-strand break repair via synthesis-dependent strand annealing"/>
    <property type="evidence" value="ECO:0007669"/>
    <property type="project" value="TreeGrafter"/>
</dbReference>
<keyword evidence="6" id="KW-0067">ATP-binding</keyword>
<keyword evidence="4" id="KW-0378">Hydrolase</keyword>
<dbReference type="Pfam" id="PF04851">
    <property type="entry name" value="ResIII"/>
    <property type="match status" value="1"/>
</dbReference>
<feature type="region of interest" description="Disordered" evidence="8">
    <location>
        <begin position="1233"/>
        <end position="1352"/>
    </location>
</feature>
<dbReference type="OrthoDB" id="6513042at2759"/>
<dbReference type="Pfam" id="PF00271">
    <property type="entry name" value="Helicase_C"/>
    <property type="match status" value="1"/>
</dbReference>
<dbReference type="InterPro" id="IPR027417">
    <property type="entry name" value="P-loop_NTPase"/>
</dbReference>
<evidence type="ECO:0000256" key="4">
    <source>
        <dbReference type="ARBA" id="ARBA00022801"/>
    </source>
</evidence>
<evidence type="ECO:0000259" key="10">
    <source>
        <dbReference type="PROSITE" id="PS51194"/>
    </source>
</evidence>
<feature type="compositionally biased region" description="Acidic residues" evidence="8">
    <location>
        <begin position="1164"/>
        <end position="1179"/>
    </location>
</feature>
<dbReference type="SMART" id="SM00487">
    <property type="entry name" value="DEXDc"/>
    <property type="match status" value="1"/>
</dbReference>
<dbReference type="FunFam" id="3.40.50.300:FF:000861">
    <property type="entry name" value="Fanconi anemia, complementation group M"/>
    <property type="match status" value="1"/>
</dbReference>
<dbReference type="GO" id="GO:0043138">
    <property type="term" value="F:3'-5' DNA helicase activity"/>
    <property type="evidence" value="ECO:0007669"/>
    <property type="project" value="TreeGrafter"/>
</dbReference>
<dbReference type="InParanoid" id="A0A090M9F5"/>
<evidence type="ECO:0000256" key="6">
    <source>
        <dbReference type="ARBA" id="ARBA00022840"/>
    </source>
</evidence>
<feature type="compositionally biased region" description="Acidic residues" evidence="8">
    <location>
        <begin position="1271"/>
        <end position="1280"/>
    </location>
</feature>
<dbReference type="InterPro" id="IPR001650">
    <property type="entry name" value="Helicase_C-like"/>
</dbReference>
<feature type="compositionally biased region" description="Basic and acidic residues" evidence="8">
    <location>
        <begin position="1043"/>
        <end position="1052"/>
    </location>
</feature>
<dbReference type="GeneID" id="9836586"/>
<feature type="compositionally biased region" description="Polar residues" evidence="8">
    <location>
        <begin position="1246"/>
        <end position="1264"/>
    </location>
</feature>
<sequence length="1352" mass="149538">MDGWDDDDDDAFVLANVDVDAVARRALASRLNDGDANDAVRTRKSMGDKNAIAVRRGGDLSGRKENLDDVPLRARAEFAKSRDEAKKTGDGGQLTVTSMFAAAVGTRAAPTTVMGEIQERVKSGARASAANQGAPTGEDRGGWKRKRPEQERGKRKHQGTLPKELMIRKSNDAKELEALRTNLPPDALGARDAAGLTMCPTAGGPEGLPMDPEAIQTYVYPAQIARREYQYEITRNALLTNSLVCLPTGLGKTLIAAVVMFNYYRWFPTGKIIFMAPTRPLVDQQMAACHGMLGIPREDTVVLMGTTKKDESGSRRDFWQQKRVFFCTPHTVHNDLENGDLDANQVVCVVVDEAHHARGQYASAEVLRVLTEQKVRFRLLALTATPGQGLEEVQAVVKTLRIGRIDFRSDQDPDVSRYTHKREMIVEKVKPDQAMSHVQDMLCDLLRPYCAKLASMGALGENSYRMQQFINNRATHGASRIEPPAWFTLHSARRDLSHNQNVRAKGSAYAMLEAAMELSKAYDLLLKLGAKDAYEYCERRGAEKQSTLIHRTDQVSREVVDLLRSMSCNGAHHSPKLDRLTSILKHHFKESTADTRVIIFTSYRTSVKDIVRALRDVPAGADTACKIKVAEFVGQGDTAAGKKRGGVGGAGGDDRGTKGQTQKEQKQTLVDFRAGTLNTLVATSIGEEGLDIPSVDLIVFFDVVDIIRAIQRMGRTGRARDGKVVILATEGKEFSKYTSEQKKYETLMYCLRVPGNHFQLDKNCPRIIPEGVTPVCQLMMIDPSPAEKRTKSKIKRDEKTKKPRGIKAILNAAKKLKDAPLDPASRAILYAYEYEGNALSELDLTSATIFLSRPDPVYGVEHSQLSRAFIGVMADLQGMVRVDPAGVALPGGPCASRRAQGLVQTAGPEPAADHQRPTQIPDDGDAPGAADAVFGDEDFADDWQNDWHNFPETSQDGPMYDAVIKTSQEVREELTQMSDPVPRRISMHSVTPKKRSLFKEARYSPGVLTTDEETLAERLEKRRANDVTFANKSTPSDVEVRDEEDRTIRDRVSMPPPPPRMTPQSDGKASATTPSTDGELNFKRHVSKVGRRVLMSQEISPIVGDGCRSSNGTFCDVDDNEIQIVDDEEDNGGDDPIQTRRPQRARALPIFNLQKRRNRRNNFIDDEAEASDEDDDGEGELSSGDEAFIANTQMDDAANHPGAHFDDATPEDAPRDDHARRDVMSRMQLEHTFAMFGPRERRAVQDTPSPTQQRSEGNRSMSKYDSSFIDDGSDDSPEAEDSVKRPVRYPMRDVDEDIVDEPAVQTTDEMWDTFDEHIEEWGDDGWGGASQHASGADGGRDHAVAGDDDDDW</sequence>
<keyword evidence="5 11" id="KW-0347">Helicase</keyword>
<name>A0A090M9F5_OSTTA</name>
<dbReference type="STRING" id="70448.A0A090M9F5"/>
<dbReference type="InterPro" id="IPR006935">
    <property type="entry name" value="Helicase/UvrB_N"/>
</dbReference>
<dbReference type="Proteomes" id="UP000009170">
    <property type="component" value="Unassembled WGS sequence"/>
</dbReference>
<feature type="compositionally biased region" description="Acidic residues" evidence="8">
    <location>
        <begin position="1124"/>
        <end position="1133"/>
    </location>
</feature>
<protein>
    <submittedName>
        <fullName evidence="11">Helicase, C-terminal</fullName>
    </submittedName>
</protein>
<comment type="similarity">
    <text evidence="2">Belongs to the DEAD box helicase family. DEAH subfamily. FANCM sub-subfamily.</text>
</comment>
<feature type="compositionally biased region" description="Basic and acidic residues" evidence="8">
    <location>
        <begin position="137"/>
        <end position="152"/>
    </location>
</feature>
<dbReference type="GO" id="GO:0005524">
    <property type="term" value="F:ATP binding"/>
    <property type="evidence" value="ECO:0007669"/>
    <property type="project" value="UniProtKB-KW"/>
</dbReference>
<feature type="compositionally biased region" description="Basic and acidic residues" evidence="8">
    <location>
        <begin position="1203"/>
        <end position="1218"/>
    </location>
</feature>
<evidence type="ECO:0000256" key="1">
    <source>
        <dbReference type="ARBA" id="ARBA00004123"/>
    </source>
</evidence>
<reference evidence="12" key="1">
    <citation type="journal article" date="2006" name="Proc. Natl. Acad. Sci. U.S.A.">
        <title>Genome analysis of the smallest free-living eukaryote Ostreococcus tauri unveils many unique features.</title>
        <authorList>
            <person name="Derelle E."/>
            <person name="Ferraz C."/>
            <person name="Rombauts S."/>
            <person name="Rouze P."/>
            <person name="Worden A.Z."/>
            <person name="Robbens S."/>
            <person name="Partensky F."/>
            <person name="Degroeve S."/>
            <person name="Echeynie S."/>
            <person name="Cooke R."/>
            <person name="Saeys Y."/>
            <person name="Wuyts J."/>
            <person name="Jabbari K."/>
            <person name="Bowler C."/>
            <person name="Panaud O."/>
            <person name="Piegu B."/>
            <person name="Ball S.G."/>
            <person name="Ral J.-P."/>
            <person name="Bouget F.-Y."/>
            <person name="Piganeau G."/>
            <person name="De Baets B."/>
            <person name="Picard A."/>
            <person name="Delseny M."/>
            <person name="Demaille J."/>
            <person name="Van de Peer Y."/>
            <person name="Moreau H."/>
        </authorList>
    </citation>
    <scope>NUCLEOTIDE SEQUENCE [LARGE SCALE GENOMIC DNA]</scope>
    <source>
        <strain evidence="12">OTTH 0595 / CCAP 157/2 / RCC745</strain>
    </source>
</reference>
<organism evidence="11 12">
    <name type="scientific">Ostreococcus tauri</name>
    <name type="common">Marine green alga</name>
    <dbReference type="NCBI Taxonomy" id="70448"/>
    <lineage>
        <taxon>Eukaryota</taxon>
        <taxon>Viridiplantae</taxon>
        <taxon>Chlorophyta</taxon>
        <taxon>Mamiellophyceae</taxon>
        <taxon>Mamiellales</taxon>
        <taxon>Bathycoccaceae</taxon>
        <taxon>Ostreococcus</taxon>
    </lineage>
</organism>
<evidence type="ECO:0000256" key="7">
    <source>
        <dbReference type="ARBA" id="ARBA00023242"/>
    </source>
</evidence>
<gene>
    <name evidence="11" type="ORF">OT_ostta07g03210</name>
</gene>
<feature type="domain" description="Helicase C-terminal" evidence="10">
    <location>
        <begin position="576"/>
        <end position="766"/>
    </location>
</feature>
<dbReference type="PROSITE" id="PS51192">
    <property type="entry name" value="HELICASE_ATP_BIND_1"/>
    <property type="match status" value="1"/>
</dbReference>
<dbReference type="PROSITE" id="PS51194">
    <property type="entry name" value="HELICASE_CTER"/>
    <property type="match status" value="1"/>
</dbReference>